<dbReference type="PANTHER" id="PTHR33599">
    <property type="entry name" value="PROTEIN IDA-LIKE 5"/>
    <property type="match status" value="1"/>
</dbReference>
<dbReference type="GO" id="GO:0010227">
    <property type="term" value="P:floral organ abscission"/>
    <property type="evidence" value="ECO:0007669"/>
    <property type="project" value="InterPro"/>
</dbReference>
<comment type="caution">
    <text evidence="6">The sequence shown here is derived from an EMBL/GenBank/DDBJ whole genome shotgun (WGS) entry which is preliminary data.</text>
</comment>
<sequence>MVSVGTNIFFRACALIFLGLHFEIYLTNAKRSFVVDEDNSSLENVLRGDIINHPKKVAHFSWPKPKKIPDLAPPFSLGILSKGIRTPPSGLSQGTSNNPPSPHVAPIILHKESMVNFGILPKGVRIPPSGPSRRTSDPPPPLSNFHSIKESRIKYGILPKGVRIPPSGPSKRNSDYYPPPPMHLHAPSII</sequence>
<accession>A0A5D3CGG1</accession>
<evidence type="ECO:0000256" key="1">
    <source>
        <dbReference type="ARBA" id="ARBA00004239"/>
    </source>
</evidence>
<feature type="region of interest" description="Disordered" evidence="4">
    <location>
        <begin position="86"/>
        <end position="105"/>
    </location>
</feature>
<evidence type="ECO:0000256" key="3">
    <source>
        <dbReference type="ARBA" id="ARBA00022729"/>
    </source>
</evidence>
<protein>
    <submittedName>
        <fullName evidence="6">Proline-rich protein HaeIII subfamily 1-like</fullName>
    </submittedName>
</protein>
<dbReference type="EMBL" id="SSTD01011101">
    <property type="protein sequence ID" value="TYK10605.1"/>
    <property type="molecule type" value="Genomic_DNA"/>
</dbReference>
<keyword evidence="2" id="KW-0964">Secreted</keyword>
<feature type="region of interest" description="Disordered" evidence="4">
    <location>
        <begin position="159"/>
        <end position="190"/>
    </location>
</feature>
<evidence type="ECO:0000313" key="6">
    <source>
        <dbReference type="EMBL" id="TYK10605.1"/>
    </source>
</evidence>
<dbReference type="InterPro" id="IPR039639">
    <property type="entry name" value="IDA-like"/>
</dbReference>
<dbReference type="Proteomes" id="UP000321393">
    <property type="component" value="Unassembled WGS sequence"/>
</dbReference>
<dbReference type="EMBL" id="SSTE01017007">
    <property type="protein sequence ID" value="KAA0040932.1"/>
    <property type="molecule type" value="Genomic_DNA"/>
</dbReference>
<keyword evidence="3" id="KW-0732">Signal</keyword>
<dbReference type="PANTHER" id="PTHR33599:SF13">
    <property type="entry name" value="FORMIN-LIKE PROTEIN 20"/>
    <property type="match status" value="1"/>
</dbReference>
<dbReference type="Proteomes" id="UP000321947">
    <property type="component" value="Unassembled WGS sequence"/>
</dbReference>
<gene>
    <name evidence="6" type="ORF">E5676_scaffold315G00020</name>
    <name evidence="5" type="ORF">E6C27_scaffold125G001220</name>
</gene>
<feature type="region of interest" description="Disordered" evidence="4">
    <location>
        <begin position="120"/>
        <end position="146"/>
    </location>
</feature>
<dbReference type="GO" id="GO:0005576">
    <property type="term" value="C:extracellular region"/>
    <property type="evidence" value="ECO:0007669"/>
    <property type="project" value="UniProtKB-SubCell"/>
</dbReference>
<evidence type="ECO:0000313" key="5">
    <source>
        <dbReference type="EMBL" id="KAA0040932.1"/>
    </source>
</evidence>
<evidence type="ECO:0000313" key="7">
    <source>
        <dbReference type="Proteomes" id="UP000321393"/>
    </source>
</evidence>
<dbReference type="AlphaFoldDB" id="A0A5D3CGG1"/>
<evidence type="ECO:0000313" key="8">
    <source>
        <dbReference type="Proteomes" id="UP000321947"/>
    </source>
</evidence>
<proteinExistence type="predicted"/>
<organism evidence="6 8">
    <name type="scientific">Cucumis melo var. makuwa</name>
    <name type="common">Oriental melon</name>
    <dbReference type="NCBI Taxonomy" id="1194695"/>
    <lineage>
        <taxon>Eukaryota</taxon>
        <taxon>Viridiplantae</taxon>
        <taxon>Streptophyta</taxon>
        <taxon>Embryophyta</taxon>
        <taxon>Tracheophyta</taxon>
        <taxon>Spermatophyta</taxon>
        <taxon>Magnoliopsida</taxon>
        <taxon>eudicotyledons</taxon>
        <taxon>Gunneridae</taxon>
        <taxon>Pentapetalae</taxon>
        <taxon>rosids</taxon>
        <taxon>fabids</taxon>
        <taxon>Cucurbitales</taxon>
        <taxon>Cucurbitaceae</taxon>
        <taxon>Benincaseae</taxon>
        <taxon>Cucumis</taxon>
    </lineage>
</organism>
<dbReference type="OrthoDB" id="1750009at2759"/>
<feature type="compositionally biased region" description="Polar residues" evidence="4">
    <location>
        <begin position="89"/>
        <end position="98"/>
    </location>
</feature>
<evidence type="ECO:0000256" key="2">
    <source>
        <dbReference type="ARBA" id="ARBA00022525"/>
    </source>
</evidence>
<evidence type="ECO:0000256" key="4">
    <source>
        <dbReference type="SAM" id="MobiDB-lite"/>
    </source>
</evidence>
<comment type="subcellular location">
    <subcellularLocation>
        <location evidence="1">Secreted</location>
        <location evidence="1">Extracellular space</location>
    </subcellularLocation>
</comment>
<name>A0A5D3CGG1_CUCMM</name>
<reference evidence="7 8" key="1">
    <citation type="submission" date="2019-08" db="EMBL/GenBank/DDBJ databases">
        <title>Draft genome sequences of two oriental melons (Cucumis melo L. var makuwa).</title>
        <authorList>
            <person name="Kwon S.-Y."/>
        </authorList>
    </citation>
    <scope>NUCLEOTIDE SEQUENCE [LARGE SCALE GENOMIC DNA]</scope>
    <source>
        <strain evidence="8">cv. Chang Bougi</strain>
        <strain evidence="7">cv. SW 3</strain>
        <tissue evidence="6">Leaf</tissue>
    </source>
</reference>